<gene>
    <name evidence="1" type="ORF">H5410_022967</name>
</gene>
<organism evidence="1 2">
    <name type="scientific">Solanum commersonii</name>
    <name type="common">Commerson's wild potato</name>
    <name type="synonym">Commerson's nightshade</name>
    <dbReference type="NCBI Taxonomy" id="4109"/>
    <lineage>
        <taxon>Eukaryota</taxon>
        <taxon>Viridiplantae</taxon>
        <taxon>Streptophyta</taxon>
        <taxon>Embryophyta</taxon>
        <taxon>Tracheophyta</taxon>
        <taxon>Spermatophyta</taxon>
        <taxon>Magnoliopsida</taxon>
        <taxon>eudicotyledons</taxon>
        <taxon>Gunneridae</taxon>
        <taxon>Pentapetalae</taxon>
        <taxon>asterids</taxon>
        <taxon>lamiids</taxon>
        <taxon>Solanales</taxon>
        <taxon>Solanaceae</taxon>
        <taxon>Solanoideae</taxon>
        <taxon>Solaneae</taxon>
        <taxon>Solanum</taxon>
    </lineage>
</organism>
<proteinExistence type="predicted"/>
<keyword evidence="2" id="KW-1185">Reference proteome</keyword>
<sequence length="99" mass="10808">MMKGKKGLSDGWGIGQGTTGNCCFSAVNGRSSRDEGVTGIGKGSAWGRRGNCEAMGGGWSWRPPDIVVFWRFMAELGRGIIFRTAGVFFINFFKKCYLI</sequence>
<dbReference type="Proteomes" id="UP000824120">
    <property type="component" value="Chromosome 4"/>
</dbReference>
<dbReference type="EMBL" id="JACXVP010000004">
    <property type="protein sequence ID" value="KAG5611686.1"/>
    <property type="molecule type" value="Genomic_DNA"/>
</dbReference>
<evidence type="ECO:0000313" key="2">
    <source>
        <dbReference type="Proteomes" id="UP000824120"/>
    </source>
</evidence>
<evidence type="ECO:0000313" key="1">
    <source>
        <dbReference type="EMBL" id="KAG5611686.1"/>
    </source>
</evidence>
<accession>A0A9J5ZJV0</accession>
<name>A0A9J5ZJV0_SOLCO</name>
<reference evidence="1 2" key="1">
    <citation type="submission" date="2020-09" db="EMBL/GenBank/DDBJ databases">
        <title>De no assembly of potato wild relative species, Solanum commersonii.</title>
        <authorList>
            <person name="Cho K."/>
        </authorList>
    </citation>
    <scope>NUCLEOTIDE SEQUENCE [LARGE SCALE GENOMIC DNA]</scope>
    <source>
        <strain evidence="1">LZ3.2</strain>
        <tissue evidence="1">Leaf</tissue>
    </source>
</reference>
<protein>
    <submittedName>
        <fullName evidence="1">Uncharacterized protein</fullName>
    </submittedName>
</protein>
<dbReference type="AlphaFoldDB" id="A0A9J5ZJV0"/>
<comment type="caution">
    <text evidence="1">The sequence shown here is derived from an EMBL/GenBank/DDBJ whole genome shotgun (WGS) entry which is preliminary data.</text>
</comment>